<dbReference type="InterPro" id="IPR039426">
    <property type="entry name" value="TonB-dep_rcpt-like"/>
</dbReference>
<dbReference type="InterPro" id="IPR012910">
    <property type="entry name" value="Plug_dom"/>
</dbReference>
<dbReference type="SUPFAM" id="SSF56935">
    <property type="entry name" value="Porins"/>
    <property type="match status" value="1"/>
</dbReference>
<keyword evidence="1" id="KW-0812">Transmembrane</keyword>
<comment type="caution">
    <text evidence="4">The sequence shown here is derived from an EMBL/GenBank/DDBJ whole genome shotgun (WGS) entry which is preliminary data.</text>
</comment>
<dbReference type="InterPro" id="IPR023996">
    <property type="entry name" value="TonB-dep_OMP_SusC/RagA"/>
</dbReference>
<keyword evidence="4" id="KW-0675">Receptor</keyword>
<protein>
    <submittedName>
        <fullName evidence="4">TonB-dependent receptor</fullName>
    </submittedName>
</protein>
<dbReference type="InterPro" id="IPR037066">
    <property type="entry name" value="Plug_dom_sf"/>
</dbReference>
<evidence type="ECO:0000256" key="2">
    <source>
        <dbReference type="SAM" id="SignalP"/>
    </source>
</evidence>
<evidence type="ECO:0000259" key="3">
    <source>
        <dbReference type="Pfam" id="PF07715"/>
    </source>
</evidence>
<dbReference type="Gene3D" id="2.60.40.1120">
    <property type="entry name" value="Carboxypeptidase-like, regulatory domain"/>
    <property type="match status" value="1"/>
</dbReference>
<evidence type="ECO:0000256" key="1">
    <source>
        <dbReference type="PROSITE-ProRule" id="PRU01360"/>
    </source>
</evidence>
<dbReference type="NCBIfam" id="TIGR04057">
    <property type="entry name" value="SusC_RagA_signa"/>
    <property type="match status" value="1"/>
</dbReference>
<dbReference type="OrthoDB" id="9768177at2"/>
<dbReference type="GO" id="GO:0009279">
    <property type="term" value="C:cell outer membrane"/>
    <property type="evidence" value="ECO:0007669"/>
    <property type="project" value="UniProtKB-SubCell"/>
</dbReference>
<dbReference type="RefSeq" id="WP_147922767.1">
    <property type="nucleotide sequence ID" value="NZ_VRTY01000065.1"/>
</dbReference>
<evidence type="ECO:0000313" key="5">
    <source>
        <dbReference type="Proteomes" id="UP000321926"/>
    </source>
</evidence>
<dbReference type="SUPFAM" id="SSF49464">
    <property type="entry name" value="Carboxypeptidase regulatory domain-like"/>
    <property type="match status" value="1"/>
</dbReference>
<feature type="chain" id="PRO_5022691327" evidence="2">
    <location>
        <begin position="26"/>
        <end position="1049"/>
    </location>
</feature>
<dbReference type="InterPro" id="IPR023997">
    <property type="entry name" value="TonB-dep_OMP_SusC/RagA_CS"/>
</dbReference>
<accession>A0A5C8JJI8</accession>
<dbReference type="Proteomes" id="UP000321926">
    <property type="component" value="Unassembled WGS sequence"/>
</dbReference>
<keyword evidence="1" id="KW-0813">Transport</keyword>
<dbReference type="AlphaFoldDB" id="A0A5C8JJI8"/>
<keyword evidence="5" id="KW-1185">Reference proteome</keyword>
<keyword evidence="2" id="KW-0732">Signal</keyword>
<gene>
    <name evidence="4" type="ORF">FVR03_15985</name>
</gene>
<keyword evidence="1" id="KW-1134">Transmembrane beta strand</keyword>
<evidence type="ECO:0000313" key="4">
    <source>
        <dbReference type="EMBL" id="TXK37083.1"/>
    </source>
</evidence>
<dbReference type="Pfam" id="PF13715">
    <property type="entry name" value="CarbopepD_reg_2"/>
    <property type="match status" value="1"/>
</dbReference>
<dbReference type="EMBL" id="VRTY01000065">
    <property type="protein sequence ID" value="TXK37083.1"/>
    <property type="molecule type" value="Genomic_DNA"/>
</dbReference>
<sequence>MRKYFYLAFNCAISATVCFPAVAFAGPTEALAPPIVIASYALQVTGVVTGPTGELLIGASVGLKGTTTGTTTDLDGRYSLSIPDEGGTLVISYLGYQTKEVQVAPGQSTANVVLSLNANSLEEVVVVGYGVQKKSVVTGAISSVSSSDLENMPITRVEQALQGRTSGLTITQNSGQPGAASTVRVRGTTTINNSDPLYIVDGVQIGGGIDYLNQADIESIEVLKDAASAAIYGARAANGVIIVTTKKGKSGQMAVNYNGFFGTQAPWRKLDLLNAREYATLYNEASAAGGGPIRFQDPAALGQGTDWQDAVFSNNAPIQNHELSVSGGSEKSTYYASFGYWNQEGIVAPDNSKYERFTVRLNSSHKVTKAITFGNNLGYTRTSSIGVEPNSEWGSPLNRAINMDPITPVIETDPSRLNAPPFTDQPVVRDALGRPYGISQYVFSEILNPVAALAVAQNKGWSDKIVGNVFAEIEPLEGLKLRSSMGVDLAFWGDQSFAPVYYLSGTFNNTLNDYTRNANRGMFWLLENTASYTRSFGLHNLTLLAGTSAQRNYGEQQGGTKSGIPATNLEEASLAFPVANENQLFSGSEYQETLASLFGRVIYNYDERYLFTGIVRRDGSSRFGSNNKFGVFPSVSVGWVVSRENFFPENNAVNFLKIRGSYGVNGNNQIGDFRYLPTVGGGRYYTLGYGTDARLINGVSPNALSNPDLRWEETSQTNFGFEATLFQDFNLTFDIYNKKTTGMLLDIAIPWYAGNNGPVGNIADMENRGYEIELGYGKTIGDFTFNVSGNASYLKNEVTFLGEDKEFLNGQVFGPSGEVFTRTEVGRPVGFFYGFQNNGIFQNAEEVATYLNSEGQQLQPNARPGDFRRVDTNNDGVIDNDDRTMIGNPTPDWTYGFTFSAKWKGLDLIVFGQGIAGNDVFKAIRRYDLQGANWTTEALGRWTGEGTSNTFPRLAINDPNQNFSRSSDFYVEDGSYFRIKVLQLGYSLPQDLISKAGLNKVRFYVTGNNLFTFTNYTGFDPEIGGGSFGVDRGIYPQARSYMVGVNLGF</sequence>
<keyword evidence="1" id="KW-0472">Membrane</keyword>
<name>A0A5C8JJI8_9BACT</name>
<dbReference type="InterPro" id="IPR008969">
    <property type="entry name" value="CarboxyPept-like_regulatory"/>
</dbReference>
<organism evidence="4 5">
    <name type="scientific">Pontibacter qinzhouensis</name>
    <dbReference type="NCBI Taxonomy" id="2603253"/>
    <lineage>
        <taxon>Bacteria</taxon>
        <taxon>Pseudomonadati</taxon>
        <taxon>Bacteroidota</taxon>
        <taxon>Cytophagia</taxon>
        <taxon>Cytophagales</taxon>
        <taxon>Hymenobacteraceae</taxon>
        <taxon>Pontibacter</taxon>
    </lineage>
</organism>
<feature type="signal peptide" evidence="2">
    <location>
        <begin position="1"/>
        <end position="25"/>
    </location>
</feature>
<proteinExistence type="inferred from homology"/>
<dbReference type="NCBIfam" id="TIGR04056">
    <property type="entry name" value="OMP_RagA_SusC"/>
    <property type="match status" value="1"/>
</dbReference>
<dbReference type="PROSITE" id="PS52016">
    <property type="entry name" value="TONB_DEPENDENT_REC_3"/>
    <property type="match status" value="1"/>
</dbReference>
<comment type="subcellular location">
    <subcellularLocation>
        <location evidence="1">Cell outer membrane</location>
        <topology evidence="1">Multi-pass membrane protein</topology>
    </subcellularLocation>
</comment>
<reference evidence="4 5" key="1">
    <citation type="submission" date="2019-08" db="EMBL/GenBank/DDBJ databases">
        <authorList>
            <person name="Shi S."/>
        </authorList>
    </citation>
    <scope>NUCLEOTIDE SEQUENCE [LARGE SCALE GENOMIC DNA]</scope>
    <source>
        <strain evidence="4 5">GY10130</strain>
    </source>
</reference>
<feature type="domain" description="TonB-dependent receptor plug" evidence="3">
    <location>
        <begin position="135"/>
        <end position="240"/>
    </location>
</feature>
<dbReference type="Gene3D" id="2.170.130.10">
    <property type="entry name" value="TonB-dependent receptor, plug domain"/>
    <property type="match status" value="1"/>
</dbReference>
<dbReference type="Pfam" id="PF07715">
    <property type="entry name" value="Plug"/>
    <property type="match status" value="1"/>
</dbReference>
<comment type="similarity">
    <text evidence="1">Belongs to the TonB-dependent receptor family.</text>
</comment>
<keyword evidence="1" id="KW-0998">Cell outer membrane</keyword>